<organism evidence="1 2">
    <name type="scientific">Lyngbya aestuarii BL J</name>
    <dbReference type="NCBI Taxonomy" id="1348334"/>
    <lineage>
        <taxon>Bacteria</taxon>
        <taxon>Bacillati</taxon>
        <taxon>Cyanobacteriota</taxon>
        <taxon>Cyanophyceae</taxon>
        <taxon>Oscillatoriophycideae</taxon>
        <taxon>Oscillatoriales</taxon>
        <taxon>Microcoleaceae</taxon>
        <taxon>Lyngbya</taxon>
    </lineage>
</organism>
<gene>
    <name evidence="1" type="ORF">M595_1020</name>
</gene>
<accession>U7QP11</accession>
<protein>
    <submittedName>
        <fullName evidence="1">Uncharacterized protein</fullName>
    </submittedName>
</protein>
<name>U7QP11_9CYAN</name>
<dbReference type="AlphaFoldDB" id="U7QP11"/>
<proteinExistence type="predicted"/>
<dbReference type="Proteomes" id="UP000017127">
    <property type="component" value="Unassembled WGS sequence"/>
</dbReference>
<reference evidence="1 2" key="1">
    <citation type="journal article" date="2013" name="Front. Microbiol.">
        <title>Comparative genomic analyses of the cyanobacterium, Lyngbya aestuarii BL J, a powerful hydrogen producer.</title>
        <authorList>
            <person name="Kothari A."/>
            <person name="Vaughn M."/>
            <person name="Garcia-Pichel F."/>
        </authorList>
    </citation>
    <scope>NUCLEOTIDE SEQUENCE [LARGE SCALE GENOMIC DNA]</scope>
    <source>
        <strain evidence="1 2">BL J</strain>
    </source>
</reference>
<dbReference type="EMBL" id="AUZM01000006">
    <property type="protein sequence ID" value="ERT08997.1"/>
    <property type="molecule type" value="Genomic_DNA"/>
</dbReference>
<comment type="caution">
    <text evidence="1">The sequence shown here is derived from an EMBL/GenBank/DDBJ whole genome shotgun (WGS) entry which is preliminary data.</text>
</comment>
<keyword evidence="2" id="KW-1185">Reference proteome</keyword>
<sequence length="45" mass="5231">MFAAHLSLSVFSLFLDQVHNRSFKLWLIPEKPNSIRDPVDCWSGK</sequence>
<evidence type="ECO:0000313" key="1">
    <source>
        <dbReference type="EMBL" id="ERT08997.1"/>
    </source>
</evidence>
<evidence type="ECO:0000313" key="2">
    <source>
        <dbReference type="Proteomes" id="UP000017127"/>
    </source>
</evidence>